<dbReference type="GO" id="GO:0015990">
    <property type="term" value="P:electron transport coupled proton transport"/>
    <property type="evidence" value="ECO:0007669"/>
    <property type="project" value="TreeGrafter"/>
</dbReference>
<keyword evidence="13 16" id="KW-0496">Mitochondrion</keyword>
<keyword evidence="5" id="KW-0679">Respiratory chain</keyword>
<keyword evidence="7" id="KW-0999">Mitochondrion inner membrane</keyword>
<keyword evidence="12 16" id="KW-0830">Ubiquinone</keyword>
<evidence type="ECO:0000256" key="4">
    <source>
        <dbReference type="ARBA" id="ARBA00022448"/>
    </source>
</evidence>
<dbReference type="Pfam" id="PF00361">
    <property type="entry name" value="Proton_antipo_M"/>
    <property type="match status" value="1"/>
</dbReference>
<feature type="transmembrane region" description="Helical" evidence="16">
    <location>
        <begin position="81"/>
        <end position="104"/>
    </location>
</feature>
<feature type="transmembrane region" description="Helical" evidence="16">
    <location>
        <begin position="275"/>
        <end position="296"/>
    </location>
</feature>
<evidence type="ECO:0000256" key="9">
    <source>
        <dbReference type="ARBA" id="ARBA00022982"/>
    </source>
</evidence>
<dbReference type="InterPro" id="IPR018393">
    <property type="entry name" value="NADHpl_OxRdtase_5_subgr"/>
</dbReference>
<feature type="domain" description="NADH:quinone oxidoreductase/Mrp antiporter transmembrane" evidence="17">
    <location>
        <begin position="137"/>
        <end position="417"/>
    </location>
</feature>
<evidence type="ECO:0000259" key="19">
    <source>
        <dbReference type="Pfam" id="PF06455"/>
    </source>
</evidence>
<keyword evidence="6 16" id="KW-0812">Transmembrane</keyword>
<dbReference type="Pfam" id="PF00662">
    <property type="entry name" value="Proton_antipo_N"/>
    <property type="match status" value="1"/>
</dbReference>
<geneLocation type="mitochondrion" evidence="20"/>
<evidence type="ECO:0000256" key="16">
    <source>
        <dbReference type="RuleBase" id="RU003404"/>
    </source>
</evidence>
<comment type="subcellular location">
    <subcellularLocation>
        <location evidence="1">Mitochondrion inner membrane</location>
        <topology evidence="1">Multi-pass membrane protein</topology>
    </subcellularLocation>
</comment>
<evidence type="ECO:0000256" key="14">
    <source>
        <dbReference type="ARBA" id="ARBA00023136"/>
    </source>
</evidence>
<keyword evidence="8" id="KW-1278">Translocase</keyword>
<evidence type="ECO:0000256" key="7">
    <source>
        <dbReference type="ARBA" id="ARBA00022792"/>
    </source>
</evidence>
<dbReference type="Pfam" id="PF06455">
    <property type="entry name" value="NADH5_C"/>
    <property type="match status" value="1"/>
</dbReference>
<keyword evidence="9" id="KW-0249">Electron transport</keyword>
<sequence>MQFQMKAKMSTLLFHSAIVTTLTILFVPLMVPRLTNLKTIIVTTKLATIISIIPALLLMYSNSQSVTMNLTWTNTLLPLKITFMFDVYATLFMPTALFITWAILEFTKWYMNLDPHQDKFSKYLLLFLIAMLLITTSNNLLQLFIGWEGVGIMSFLLIGWWHGRTNAITAALQAIIYNRIGDIGFILSMAWLSMNYNTLEVQQMLSHPYTPTLPLLGLILAAAGKSAQFGLHPWLPAAMEGPTPVSALLHSSTMVVAGVFLLIRVHPLLEKNELALTTCLCLGAVTTTFAALCAITQNDIKKIIAFSTSSQLGLMMLTIGLNQPELTFQHITTHAFFKALLFLCAGSLIHNLNNEQDIRKMGGMQKTMPITTSCITLGSLALMGTPFLAGFYTKDSIIEAMNTSHLNAWALMTTMMATSLTAAYSMRLIYYTQLITPRHSVWINPNENDQAQTKPILRLALGAISAGLFVSLIFPNKTQIMTMTTTTKLSACLVTLVGLICALDLIHQTTYLNKPQNTQHHTALSLLMFFNNLAHWYMPHAAMTFAKTSTQNDSHWYHLIIPKMLEKMNTFLTNTLTFNKGLTTTHMKMFIVTLVTCLLWLTL</sequence>
<proteinExistence type="inferred from homology"/>
<dbReference type="AlphaFoldDB" id="D9J339"/>
<feature type="transmembrane region" description="Helical" evidence="16">
    <location>
        <begin position="518"/>
        <end position="538"/>
    </location>
</feature>
<feature type="transmembrane region" description="Helical" evidence="16">
    <location>
        <begin position="327"/>
        <end position="349"/>
    </location>
</feature>
<keyword evidence="14 16" id="KW-0472">Membrane</keyword>
<evidence type="ECO:0000313" key="20">
    <source>
        <dbReference type="EMBL" id="ADI79585.1"/>
    </source>
</evidence>
<dbReference type="InterPro" id="IPR001750">
    <property type="entry name" value="ND/Mrp_TM"/>
</dbReference>
<reference evidence="20" key="1">
    <citation type="submission" date="2010-05" db="EMBL/GenBank/DDBJ databases">
        <authorList>
            <person name="Qin X."/>
            <person name="Qian F."/>
            <person name="Zeng D."/>
        </authorList>
    </citation>
    <scope>NUCLEOTIDE SEQUENCE</scope>
    <source>
        <strain evidence="20">LW1</strain>
    </source>
</reference>
<dbReference type="GO" id="GO:0042773">
    <property type="term" value="P:ATP synthesis coupled electron transport"/>
    <property type="evidence" value="ECO:0007669"/>
    <property type="project" value="InterPro"/>
</dbReference>
<protein>
    <recommendedName>
        <fullName evidence="3 16">NADH-ubiquinone oxidoreductase chain 5</fullName>
        <ecNumber evidence="2 16">7.1.1.2</ecNumber>
    </recommendedName>
</protein>
<dbReference type="PANTHER" id="PTHR42829">
    <property type="entry name" value="NADH-UBIQUINONE OXIDOREDUCTASE CHAIN 5"/>
    <property type="match status" value="1"/>
</dbReference>
<keyword evidence="4 16" id="KW-0813">Transport</keyword>
<feature type="transmembrane region" description="Helical" evidence="16">
    <location>
        <begin position="12"/>
        <end position="31"/>
    </location>
</feature>
<dbReference type="GO" id="GO:0008137">
    <property type="term" value="F:NADH dehydrogenase (ubiquinone) activity"/>
    <property type="evidence" value="ECO:0007669"/>
    <property type="project" value="UniProtKB-EC"/>
</dbReference>
<evidence type="ECO:0000259" key="18">
    <source>
        <dbReference type="Pfam" id="PF00662"/>
    </source>
</evidence>
<feature type="transmembrane region" description="Helical" evidence="16">
    <location>
        <begin position="37"/>
        <end position="60"/>
    </location>
</feature>
<evidence type="ECO:0000256" key="1">
    <source>
        <dbReference type="ARBA" id="ARBA00004448"/>
    </source>
</evidence>
<feature type="transmembrane region" description="Helical" evidence="16">
    <location>
        <begin position="303"/>
        <end position="321"/>
    </location>
</feature>
<dbReference type="GO" id="GO:0003954">
    <property type="term" value="F:NADH dehydrogenase activity"/>
    <property type="evidence" value="ECO:0007669"/>
    <property type="project" value="TreeGrafter"/>
</dbReference>
<evidence type="ECO:0000256" key="13">
    <source>
        <dbReference type="ARBA" id="ARBA00023128"/>
    </source>
</evidence>
<dbReference type="PANTHER" id="PTHR42829:SF2">
    <property type="entry name" value="NADH-UBIQUINONE OXIDOREDUCTASE CHAIN 5"/>
    <property type="match status" value="1"/>
</dbReference>
<dbReference type="PRINTS" id="PR01434">
    <property type="entry name" value="NADHDHGNASE5"/>
</dbReference>
<feature type="domain" description="NADH dehydrogenase subunit 5 C-terminal" evidence="19">
    <location>
        <begin position="424"/>
        <end position="599"/>
    </location>
</feature>
<evidence type="ECO:0000256" key="3">
    <source>
        <dbReference type="ARBA" id="ARBA00021096"/>
    </source>
</evidence>
<keyword evidence="10 16" id="KW-1133">Transmembrane helix</keyword>
<dbReference type="NCBIfam" id="TIGR01974">
    <property type="entry name" value="NDH_I_L"/>
    <property type="match status" value="1"/>
</dbReference>
<feature type="transmembrane region" description="Helical" evidence="16">
    <location>
        <begin position="456"/>
        <end position="474"/>
    </location>
</feature>
<dbReference type="InterPro" id="IPR001516">
    <property type="entry name" value="Proton_antipo_N"/>
</dbReference>
<dbReference type="EC" id="7.1.1.2" evidence="2 16"/>
<feature type="transmembrane region" description="Helical" evidence="16">
    <location>
        <begin position="409"/>
        <end position="430"/>
    </location>
</feature>
<dbReference type="GO" id="GO:0005743">
    <property type="term" value="C:mitochondrial inner membrane"/>
    <property type="evidence" value="ECO:0007669"/>
    <property type="project" value="UniProtKB-SubCell"/>
</dbReference>
<keyword evidence="11 16" id="KW-0520">NAD</keyword>
<evidence type="ECO:0000256" key="11">
    <source>
        <dbReference type="ARBA" id="ARBA00023027"/>
    </source>
</evidence>
<feature type="transmembrane region" description="Helical" evidence="16">
    <location>
        <begin position="486"/>
        <end position="506"/>
    </location>
</feature>
<name>D9J339_GEKGE</name>
<feature type="transmembrane region" description="Helical" evidence="16">
    <location>
        <begin position="168"/>
        <end position="192"/>
    </location>
</feature>
<comment type="similarity">
    <text evidence="16">Belongs to the complex I subunit 5 family.</text>
</comment>
<evidence type="ECO:0000256" key="2">
    <source>
        <dbReference type="ARBA" id="ARBA00012944"/>
    </source>
</evidence>
<comment type="catalytic activity">
    <reaction evidence="15 16">
        <text>a ubiquinone + NADH + 5 H(+)(in) = a ubiquinol + NAD(+) + 4 H(+)(out)</text>
        <dbReference type="Rhea" id="RHEA:29091"/>
        <dbReference type="Rhea" id="RHEA-COMP:9565"/>
        <dbReference type="Rhea" id="RHEA-COMP:9566"/>
        <dbReference type="ChEBI" id="CHEBI:15378"/>
        <dbReference type="ChEBI" id="CHEBI:16389"/>
        <dbReference type="ChEBI" id="CHEBI:17976"/>
        <dbReference type="ChEBI" id="CHEBI:57540"/>
        <dbReference type="ChEBI" id="CHEBI:57945"/>
        <dbReference type="EC" id="7.1.1.2"/>
    </reaction>
</comment>
<dbReference type="EMBL" id="HM370130">
    <property type="protein sequence ID" value="ADI79585.1"/>
    <property type="molecule type" value="Genomic_DNA"/>
</dbReference>
<evidence type="ECO:0000256" key="5">
    <source>
        <dbReference type="ARBA" id="ARBA00022660"/>
    </source>
</evidence>
<evidence type="ECO:0000256" key="8">
    <source>
        <dbReference type="ARBA" id="ARBA00022967"/>
    </source>
</evidence>
<feature type="transmembrane region" description="Helical" evidence="16">
    <location>
        <begin position="585"/>
        <end position="602"/>
    </location>
</feature>
<dbReference type="InterPro" id="IPR010934">
    <property type="entry name" value="NADH_DH_su5_C"/>
</dbReference>
<accession>D9J339</accession>
<evidence type="ECO:0000256" key="15">
    <source>
        <dbReference type="ARBA" id="ARBA00049551"/>
    </source>
</evidence>
<gene>
    <name evidence="20" type="primary">ND5</name>
</gene>
<evidence type="ECO:0000256" key="10">
    <source>
        <dbReference type="ARBA" id="ARBA00022989"/>
    </source>
</evidence>
<evidence type="ECO:0000256" key="12">
    <source>
        <dbReference type="ARBA" id="ARBA00023075"/>
    </source>
</evidence>
<feature type="transmembrane region" description="Helical" evidence="16">
    <location>
        <begin position="124"/>
        <end position="147"/>
    </location>
</feature>
<dbReference type="InterPro" id="IPR003945">
    <property type="entry name" value="NU5C-like"/>
</dbReference>
<feature type="transmembrane region" description="Helical" evidence="16">
    <location>
        <begin position="212"/>
        <end position="231"/>
    </location>
</feature>
<feature type="domain" description="NADH-Ubiquinone oxidoreductase (complex I) chain 5 N-terminal" evidence="18">
    <location>
        <begin position="77"/>
        <end position="120"/>
    </location>
</feature>
<evidence type="ECO:0000256" key="6">
    <source>
        <dbReference type="ARBA" id="ARBA00022692"/>
    </source>
</evidence>
<evidence type="ECO:0000259" key="17">
    <source>
        <dbReference type="Pfam" id="PF00361"/>
    </source>
</evidence>
<organism evidence="20">
    <name type="scientific">Gekko gecko</name>
    <name type="common">Tokay gecko</name>
    <dbReference type="NCBI Taxonomy" id="36310"/>
    <lineage>
        <taxon>Eukaryota</taxon>
        <taxon>Metazoa</taxon>
        <taxon>Chordata</taxon>
        <taxon>Craniata</taxon>
        <taxon>Vertebrata</taxon>
        <taxon>Euteleostomi</taxon>
        <taxon>Lepidosauria</taxon>
        <taxon>Squamata</taxon>
        <taxon>Bifurcata</taxon>
        <taxon>Gekkota</taxon>
        <taxon>Gekkonidae</taxon>
        <taxon>Gekkoninae</taxon>
        <taxon>Gekko</taxon>
    </lineage>
</organism>
<feature type="transmembrane region" description="Helical" evidence="16">
    <location>
        <begin position="370"/>
        <end position="389"/>
    </location>
</feature>
<comment type="function">
    <text evidence="16">Core subunit of the mitochondrial membrane respiratory chain NADH dehydrogenase (Complex I) which catalyzes electron transfer from NADH through the respiratory chain, using ubiquinone as an electron acceptor. Essential for the catalytic activity and assembly of complex I.</text>
</comment>